<evidence type="ECO:0000313" key="2">
    <source>
        <dbReference type="Proteomes" id="UP000261600"/>
    </source>
</evidence>
<keyword evidence="2" id="KW-1185">Reference proteome</keyword>
<organism evidence="1 2">
    <name type="scientific">Monopterus albus</name>
    <name type="common">Swamp eel</name>
    <dbReference type="NCBI Taxonomy" id="43700"/>
    <lineage>
        <taxon>Eukaryota</taxon>
        <taxon>Metazoa</taxon>
        <taxon>Chordata</taxon>
        <taxon>Craniata</taxon>
        <taxon>Vertebrata</taxon>
        <taxon>Euteleostomi</taxon>
        <taxon>Actinopterygii</taxon>
        <taxon>Neopterygii</taxon>
        <taxon>Teleostei</taxon>
        <taxon>Neoteleostei</taxon>
        <taxon>Acanthomorphata</taxon>
        <taxon>Anabantaria</taxon>
        <taxon>Synbranchiformes</taxon>
        <taxon>Synbranchidae</taxon>
        <taxon>Monopterus</taxon>
    </lineage>
</organism>
<reference evidence="1" key="1">
    <citation type="submission" date="2025-08" db="UniProtKB">
        <authorList>
            <consortium name="Ensembl"/>
        </authorList>
    </citation>
    <scope>IDENTIFICATION</scope>
</reference>
<accession>A0A3Q3JKE4</accession>
<evidence type="ECO:0000313" key="1">
    <source>
        <dbReference type="Ensembl" id="ENSMALP00000014692.1"/>
    </source>
</evidence>
<dbReference type="Proteomes" id="UP000261600">
    <property type="component" value="Unplaced"/>
</dbReference>
<name>A0A3Q3JKE4_MONAL</name>
<dbReference type="AlphaFoldDB" id="A0A3Q3JKE4"/>
<proteinExistence type="predicted"/>
<dbReference type="Ensembl" id="ENSMALT00000014999.1">
    <property type="protein sequence ID" value="ENSMALP00000014692.1"/>
    <property type="gene ID" value="ENSMALG00000010311.1"/>
</dbReference>
<protein>
    <submittedName>
        <fullName evidence="1">Uncharacterized protein</fullName>
    </submittedName>
</protein>
<sequence>MKLKLNIHDIKGCCLPTQKSIATVKYGGGSMGPWVWTAADVNMNSHVYKGILQDNVRVLSLSQPTRLCVVMNIQYVYICLCMVITSISKPKTLL</sequence>
<reference evidence="1" key="2">
    <citation type="submission" date="2025-09" db="UniProtKB">
        <authorList>
            <consortium name="Ensembl"/>
        </authorList>
    </citation>
    <scope>IDENTIFICATION</scope>
</reference>